<sequence>MQRSALQTLCGYSRLGLARRTPMTSVCEYSTAHLFRPSPSKLMSNKNKSQVPDASRLEAVKQILRDSVGSTTSSNTRIRSSLSSPSSTKGKVSSMSQASSTAAAAADKSGRSRRDEEITSRWITFVDEQGQMHPERKRLDSVLQSFDRSLYFLVEVDPTSRPPVCRLLEKKHLFDKHKANKKKKTVSSDQVTKEIVFGWNVSPHDMGHKLGKAVQFLDKGNKVKVDVVYKRGQKRVDKETQQEVIAQVKQQLDIYKLAKPPTFSGSNCSMVFEQKKSG</sequence>
<comment type="similarity">
    <text evidence="1">Belongs to the IF-3 family.</text>
</comment>
<feature type="domain" description="Translation initiation factor 3 N-terminal" evidence="6">
    <location>
        <begin position="115"/>
        <end position="182"/>
    </location>
</feature>
<evidence type="ECO:0000256" key="3">
    <source>
        <dbReference type="ARBA" id="ARBA00022917"/>
    </source>
</evidence>
<evidence type="ECO:0000259" key="5">
    <source>
        <dbReference type="Pfam" id="PF00707"/>
    </source>
</evidence>
<feature type="region of interest" description="Disordered" evidence="4">
    <location>
        <begin position="66"/>
        <end position="115"/>
    </location>
</feature>
<dbReference type="GO" id="GO:0032790">
    <property type="term" value="P:ribosome disassembly"/>
    <property type="evidence" value="ECO:0007669"/>
    <property type="project" value="TreeGrafter"/>
</dbReference>
<dbReference type="STRING" id="90262.A0A1X2I9C6"/>
<dbReference type="Pfam" id="PF05198">
    <property type="entry name" value="IF3_N"/>
    <property type="match status" value="1"/>
</dbReference>
<dbReference type="PANTHER" id="PTHR10938">
    <property type="entry name" value="TRANSLATION INITIATION FACTOR IF-3"/>
    <property type="match status" value="1"/>
</dbReference>
<comment type="caution">
    <text evidence="7">The sequence shown here is derived from an EMBL/GenBank/DDBJ whole genome shotgun (WGS) entry which is preliminary data.</text>
</comment>
<dbReference type="InterPro" id="IPR036788">
    <property type="entry name" value="T_IF-3_C_sf"/>
</dbReference>
<evidence type="ECO:0000313" key="7">
    <source>
        <dbReference type="EMBL" id="ORZ11968.1"/>
    </source>
</evidence>
<feature type="compositionally biased region" description="Low complexity" evidence="4">
    <location>
        <begin position="70"/>
        <end position="107"/>
    </location>
</feature>
<evidence type="ECO:0000256" key="1">
    <source>
        <dbReference type="ARBA" id="ARBA00005439"/>
    </source>
</evidence>
<proteinExistence type="inferred from homology"/>
<gene>
    <name evidence="7" type="ORF">BCR42DRAFT_420976</name>
</gene>
<keyword evidence="2 7" id="KW-0396">Initiation factor</keyword>
<dbReference type="PANTHER" id="PTHR10938:SF0">
    <property type="entry name" value="TRANSLATION INITIATION FACTOR IF-3, MITOCHONDRIAL"/>
    <property type="match status" value="1"/>
</dbReference>
<dbReference type="OrthoDB" id="21573at2759"/>
<dbReference type="SUPFAM" id="SSF54364">
    <property type="entry name" value="Translation initiation factor IF3, N-terminal domain"/>
    <property type="match status" value="1"/>
</dbReference>
<keyword evidence="3" id="KW-0648">Protein biosynthesis</keyword>
<evidence type="ECO:0000256" key="2">
    <source>
        <dbReference type="ARBA" id="ARBA00022540"/>
    </source>
</evidence>
<dbReference type="NCBIfam" id="TIGR00168">
    <property type="entry name" value="infC"/>
    <property type="match status" value="1"/>
</dbReference>
<keyword evidence="8" id="KW-1185">Reference proteome</keyword>
<feature type="domain" description="Translation initiation factor 3 C-terminal" evidence="5">
    <location>
        <begin position="192"/>
        <end position="275"/>
    </location>
</feature>
<dbReference type="InterPro" id="IPR019815">
    <property type="entry name" value="Translation_initiation_fac_3_C"/>
</dbReference>
<dbReference type="GO" id="GO:0070124">
    <property type="term" value="P:mitochondrial translational initiation"/>
    <property type="evidence" value="ECO:0007669"/>
    <property type="project" value="TreeGrafter"/>
</dbReference>
<reference evidence="7 8" key="1">
    <citation type="submission" date="2016-07" db="EMBL/GenBank/DDBJ databases">
        <title>Pervasive Adenine N6-methylation of Active Genes in Fungi.</title>
        <authorList>
            <consortium name="DOE Joint Genome Institute"/>
            <person name="Mondo S.J."/>
            <person name="Dannebaum R.O."/>
            <person name="Kuo R.C."/>
            <person name="Labutti K."/>
            <person name="Haridas S."/>
            <person name="Kuo A."/>
            <person name="Salamov A."/>
            <person name="Ahrendt S.R."/>
            <person name="Lipzen A."/>
            <person name="Sullivan W."/>
            <person name="Andreopoulos W.B."/>
            <person name="Clum A."/>
            <person name="Lindquist E."/>
            <person name="Daum C."/>
            <person name="Ramamoorthy G.K."/>
            <person name="Gryganskyi A."/>
            <person name="Culley D."/>
            <person name="Magnuson J.K."/>
            <person name="James T.Y."/>
            <person name="O'Malley M.A."/>
            <person name="Stajich J.E."/>
            <person name="Spatafora J.W."/>
            <person name="Visel A."/>
            <person name="Grigoriev I.V."/>
        </authorList>
    </citation>
    <scope>NUCLEOTIDE SEQUENCE [LARGE SCALE GENOMIC DNA]</scope>
    <source>
        <strain evidence="7 8">NRRL 1336</strain>
    </source>
</reference>
<dbReference type="AlphaFoldDB" id="A0A1X2I9C6"/>
<dbReference type="Gene3D" id="3.10.20.80">
    <property type="entry name" value="Translation initiation factor 3 (IF-3), N-terminal domain"/>
    <property type="match status" value="1"/>
</dbReference>
<dbReference type="Gene3D" id="3.30.110.10">
    <property type="entry name" value="Translation initiation factor 3 (IF-3), C-terminal domain"/>
    <property type="match status" value="1"/>
</dbReference>
<dbReference type="EMBL" id="MCGE01000020">
    <property type="protein sequence ID" value="ORZ11968.1"/>
    <property type="molecule type" value="Genomic_DNA"/>
</dbReference>
<evidence type="ECO:0000256" key="4">
    <source>
        <dbReference type="SAM" id="MobiDB-lite"/>
    </source>
</evidence>
<protein>
    <submittedName>
        <fullName evidence="7">Translation initiation factor IF-3, C-terminal domain-domain-containing protein</fullName>
    </submittedName>
</protein>
<dbReference type="Pfam" id="PF00707">
    <property type="entry name" value="IF3_C"/>
    <property type="match status" value="1"/>
</dbReference>
<evidence type="ECO:0000313" key="8">
    <source>
        <dbReference type="Proteomes" id="UP000193560"/>
    </source>
</evidence>
<dbReference type="InterPro" id="IPR036787">
    <property type="entry name" value="T_IF-3_N_sf"/>
</dbReference>
<evidence type="ECO:0000259" key="6">
    <source>
        <dbReference type="Pfam" id="PF05198"/>
    </source>
</evidence>
<organism evidence="7 8">
    <name type="scientific">Absidia repens</name>
    <dbReference type="NCBI Taxonomy" id="90262"/>
    <lineage>
        <taxon>Eukaryota</taxon>
        <taxon>Fungi</taxon>
        <taxon>Fungi incertae sedis</taxon>
        <taxon>Mucoromycota</taxon>
        <taxon>Mucoromycotina</taxon>
        <taxon>Mucoromycetes</taxon>
        <taxon>Mucorales</taxon>
        <taxon>Cunninghamellaceae</taxon>
        <taxon>Absidia</taxon>
    </lineage>
</organism>
<dbReference type="SUPFAM" id="SSF55200">
    <property type="entry name" value="Translation initiation factor IF3, C-terminal domain"/>
    <property type="match status" value="1"/>
</dbReference>
<dbReference type="Proteomes" id="UP000193560">
    <property type="component" value="Unassembled WGS sequence"/>
</dbReference>
<accession>A0A1X2I9C6</accession>
<dbReference type="GO" id="GO:0005739">
    <property type="term" value="C:mitochondrion"/>
    <property type="evidence" value="ECO:0007669"/>
    <property type="project" value="TreeGrafter"/>
</dbReference>
<dbReference type="InterPro" id="IPR019814">
    <property type="entry name" value="Translation_initiation_fac_3_N"/>
</dbReference>
<dbReference type="InterPro" id="IPR001288">
    <property type="entry name" value="Translation_initiation_fac_3"/>
</dbReference>
<dbReference type="GO" id="GO:0003743">
    <property type="term" value="F:translation initiation factor activity"/>
    <property type="evidence" value="ECO:0007669"/>
    <property type="project" value="UniProtKB-KW"/>
</dbReference>
<name>A0A1X2I9C6_9FUNG</name>
<dbReference type="GO" id="GO:0043022">
    <property type="term" value="F:ribosome binding"/>
    <property type="evidence" value="ECO:0007669"/>
    <property type="project" value="TreeGrafter"/>
</dbReference>